<evidence type="ECO:0000256" key="2">
    <source>
        <dbReference type="ARBA" id="ARBA00022692"/>
    </source>
</evidence>
<feature type="transmembrane region" description="Helical" evidence="5">
    <location>
        <begin position="219"/>
        <end position="240"/>
    </location>
</feature>
<dbReference type="PANTHER" id="PTHR11360">
    <property type="entry name" value="MONOCARBOXYLATE TRANSPORTER"/>
    <property type="match status" value="1"/>
</dbReference>
<dbReference type="Pfam" id="PF07690">
    <property type="entry name" value="MFS_1"/>
    <property type="match status" value="1"/>
</dbReference>
<organism evidence="7">
    <name type="scientific">uncultured Rubrobacteraceae bacterium</name>
    <dbReference type="NCBI Taxonomy" id="349277"/>
    <lineage>
        <taxon>Bacteria</taxon>
        <taxon>Bacillati</taxon>
        <taxon>Actinomycetota</taxon>
        <taxon>Rubrobacteria</taxon>
        <taxon>Rubrobacterales</taxon>
        <taxon>Rubrobacteraceae</taxon>
        <taxon>environmental samples</taxon>
    </lineage>
</organism>
<dbReference type="PROSITE" id="PS50850">
    <property type="entry name" value="MFS"/>
    <property type="match status" value="1"/>
</dbReference>
<accession>A0A6J4R6E4</accession>
<feature type="transmembrane region" description="Helical" evidence="5">
    <location>
        <begin position="352"/>
        <end position="375"/>
    </location>
</feature>
<dbReference type="AlphaFoldDB" id="A0A6J4R6E4"/>
<dbReference type="SUPFAM" id="SSF103473">
    <property type="entry name" value="MFS general substrate transporter"/>
    <property type="match status" value="1"/>
</dbReference>
<feature type="transmembrane region" description="Helical" evidence="5">
    <location>
        <begin position="260"/>
        <end position="283"/>
    </location>
</feature>
<feature type="transmembrane region" description="Helical" evidence="5">
    <location>
        <begin position="81"/>
        <end position="98"/>
    </location>
</feature>
<protein>
    <submittedName>
        <fullName evidence="7">Uncharacterized MFS-type transporter</fullName>
    </submittedName>
</protein>
<name>A0A6J4R6E4_9ACTN</name>
<keyword evidence="4 5" id="KW-0472">Membrane</keyword>
<evidence type="ECO:0000259" key="6">
    <source>
        <dbReference type="PROSITE" id="PS50850"/>
    </source>
</evidence>
<evidence type="ECO:0000256" key="3">
    <source>
        <dbReference type="ARBA" id="ARBA00022989"/>
    </source>
</evidence>
<dbReference type="PANTHER" id="PTHR11360:SF284">
    <property type="entry name" value="EG:103B4.3 PROTEIN-RELATED"/>
    <property type="match status" value="1"/>
</dbReference>
<feature type="transmembrane region" description="Helical" evidence="5">
    <location>
        <begin position="12"/>
        <end position="30"/>
    </location>
</feature>
<gene>
    <name evidence="7" type="ORF">AVDCRST_MAG02-3032</name>
</gene>
<feature type="transmembrane region" description="Helical" evidence="5">
    <location>
        <begin position="320"/>
        <end position="345"/>
    </location>
</feature>
<evidence type="ECO:0000256" key="1">
    <source>
        <dbReference type="ARBA" id="ARBA00004651"/>
    </source>
</evidence>
<evidence type="ECO:0000313" key="7">
    <source>
        <dbReference type="EMBL" id="CAA9461508.1"/>
    </source>
</evidence>
<dbReference type="InterPro" id="IPR036259">
    <property type="entry name" value="MFS_trans_sf"/>
</dbReference>
<keyword evidence="3 5" id="KW-1133">Transmembrane helix</keyword>
<evidence type="ECO:0000256" key="5">
    <source>
        <dbReference type="SAM" id="Phobius"/>
    </source>
</evidence>
<dbReference type="CDD" id="cd17355">
    <property type="entry name" value="MFS_YcxA_like"/>
    <property type="match status" value="1"/>
</dbReference>
<sequence length="421" mass="43250">MGSERSGWWRAPAFVVLCGCSIALITYGLRTSFGLFAAPISEGRGWSPEVFALAIAIQNIVWGIGQPFAGAVADRYGSARILAAGGLVYGAGVALMAVSPTPAAFHLTAGVLVGLGLSGGSFTIVIAALGRLVPEEKSSQAMGLATAAGSLGQFAFAPLGQVFLADYGWQGALLLLACFMVLVPALAVALKGRGEARASDGPALPARDAVRRAFGHGSYLLLVAGFFVCGFHVAFITTHLPAHIADVAGHSHGGHAGVGTAGPAVAAWALALIGLFNIVGSYGSGVLGGMYSKRVLLAGIYLTRAGVIWLFITLPPTRTVVLLFAAAMGVLWLSTVPLTSGLVAVMFGTRHLGTLFGIVFFSHQVGAFLGVWLGGVAFERTGSFAPVWWAGIALAVIAAAIHWPIVERPAPRLAAVPQPEG</sequence>
<feature type="transmembrane region" description="Helical" evidence="5">
    <location>
        <begin position="169"/>
        <end position="190"/>
    </location>
</feature>
<dbReference type="Gene3D" id="1.20.1250.20">
    <property type="entry name" value="MFS general substrate transporter like domains"/>
    <property type="match status" value="1"/>
</dbReference>
<reference evidence="7" key="1">
    <citation type="submission" date="2020-02" db="EMBL/GenBank/DDBJ databases">
        <authorList>
            <person name="Meier V. D."/>
        </authorList>
    </citation>
    <scope>NUCLEOTIDE SEQUENCE</scope>
    <source>
        <strain evidence="7">AVDCRST_MAG02</strain>
    </source>
</reference>
<feature type="transmembrane region" description="Helical" evidence="5">
    <location>
        <begin position="141"/>
        <end position="163"/>
    </location>
</feature>
<dbReference type="InterPro" id="IPR020846">
    <property type="entry name" value="MFS_dom"/>
</dbReference>
<evidence type="ECO:0000256" key="4">
    <source>
        <dbReference type="ARBA" id="ARBA00023136"/>
    </source>
</evidence>
<keyword evidence="2 5" id="KW-0812">Transmembrane</keyword>
<dbReference type="InterPro" id="IPR011701">
    <property type="entry name" value="MFS"/>
</dbReference>
<dbReference type="InterPro" id="IPR050327">
    <property type="entry name" value="Proton-linked_MCT"/>
</dbReference>
<dbReference type="GO" id="GO:0005886">
    <property type="term" value="C:plasma membrane"/>
    <property type="evidence" value="ECO:0007669"/>
    <property type="project" value="UniProtKB-SubCell"/>
</dbReference>
<feature type="domain" description="Major facilitator superfamily (MFS) profile" evidence="6">
    <location>
        <begin position="1"/>
        <end position="410"/>
    </location>
</feature>
<dbReference type="EMBL" id="CADCVH010000079">
    <property type="protein sequence ID" value="CAA9461508.1"/>
    <property type="molecule type" value="Genomic_DNA"/>
</dbReference>
<dbReference type="GO" id="GO:0022857">
    <property type="term" value="F:transmembrane transporter activity"/>
    <property type="evidence" value="ECO:0007669"/>
    <property type="project" value="InterPro"/>
</dbReference>
<feature type="transmembrane region" description="Helical" evidence="5">
    <location>
        <begin position="387"/>
        <end position="406"/>
    </location>
</feature>
<feature type="transmembrane region" description="Helical" evidence="5">
    <location>
        <begin position="104"/>
        <end position="129"/>
    </location>
</feature>
<feature type="transmembrane region" description="Helical" evidence="5">
    <location>
        <begin position="295"/>
        <end position="314"/>
    </location>
</feature>
<feature type="transmembrane region" description="Helical" evidence="5">
    <location>
        <begin position="50"/>
        <end position="69"/>
    </location>
</feature>
<proteinExistence type="predicted"/>
<comment type="subcellular location">
    <subcellularLocation>
        <location evidence="1">Cell membrane</location>
        <topology evidence="1">Multi-pass membrane protein</topology>
    </subcellularLocation>
</comment>